<organism evidence="2 3">
    <name type="scientific">Plectus sambesii</name>
    <dbReference type="NCBI Taxonomy" id="2011161"/>
    <lineage>
        <taxon>Eukaryota</taxon>
        <taxon>Metazoa</taxon>
        <taxon>Ecdysozoa</taxon>
        <taxon>Nematoda</taxon>
        <taxon>Chromadorea</taxon>
        <taxon>Plectida</taxon>
        <taxon>Plectina</taxon>
        <taxon>Plectoidea</taxon>
        <taxon>Plectidae</taxon>
        <taxon>Plectus</taxon>
    </lineage>
</organism>
<evidence type="ECO:0000313" key="2">
    <source>
        <dbReference type="Proteomes" id="UP000887566"/>
    </source>
</evidence>
<feature type="compositionally biased region" description="Basic and acidic residues" evidence="1">
    <location>
        <begin position="38"/>
        <end position="47"/>
    </location>
</feature>
<sequence length="128" mass="14021">MLGRSNRPISARRGRPRGPTGDGRGEERGTAEGGQAGLERESVSENKEDIYLTSSLRSWPIYIDMDLVGDRTTELRSDYRPPITRPSFIGHATTDQRATTAESAILSRRRSNSGVVSSENGAAFRPSK</sequence>
<feature type="region of interest" description="Disordered" evidence="1">
    <location>
        <begin position="1"/>
        <end position="47"/>
    </location>
</feature>
<proteinExistence type="predicted"/>
<name>A0A914W9D8_9BILA</name>
<dbReference type="WBParaSite" id="PSAMB.scaffold358size54778.g5063.t1">
    <property type="protein sequence ID" value="PSAMB.scaffold358size54778.g5063.t1"/>
    <property type="gene ID" value="PSAMB.scaffold358size54778.g5063"/>
</dbReference>
<feature type="compositionally biased region" description="Polar residues" evidence="1">
    <location>
        <begin position="93"/>
        <end position="102"/>
    </location>
</feature>
<protein>
    <submittedName>
        <fullName evidence="3">Uncharacterized protein</fullName>
    </submittedName>
</protein>
<reference evidence="3" key="1">
    <citation type="submission" date="2022-11" db="UniProtKB">
        <authorList>
            <consortium name="WormBaseParasite"/>
        </authorList>
    </citation>
    <scope>IDENTIFICATION</scope>
</reference>
<dbReference type="AlphaFoldDB" id="A0A914W9D8"/>
<dbReference type="Proteomes" id="UP000887566">
    <property type="component" value="Unplaced"/>
</dbReference>
<feature type="region of interest" description="Disordered" evidence="1">
    <location>
        <begin position="77"/>
        <end position="128"/>
    </location>
</feature>
<feature type="compositionally biased region" description="Low complexity" evidence="1">
    <location>
        <begin position="112"/>
        <end position="121"/>
    </location>
</feature>
<keyword evidence="2" id="KW-1185">Reference proteome</keyword>
<accession>A0A914W9D8</accession>
<evidence type="ECO:0000256" key="1">
    <source>
        <dbReference type="SAM" id="MobiDB-lite"/>
    </source>
</evidence>
<evidence type="ECO:0000313" key="3">
    <source>
        <dbReference type="WBParaSite" id="PSAMB.scaffold358size54778.g5063.t1"/>
    </source>
</evidence>